<dbReference type="InterPro" id="IPR007168">
    <property type="entry name" value="Phageshock_PspC_N"/>
</dbReference>
<feature type="domain" description="Phage shock protein PspC N-terminal" evidence="7">
    <location>
        <begin position="4"/>
        <end position="60"/>
    </location>
</feature>
<comment type="caution">
    <text evidence="9">The sequence shown here is derived from an EMBL/GenBank/DDBJ whole genome shotgun (WGS) entry which is preliminary data.</text>
</comment>
<keyword evidence="3 6" id="KW-0812">Transmembrane</keyword>
<feature type="transmembrane region" description="Helical" evidence="6">
    <location>
        <begin position="99"/>
        <end position="116"/>
    </location>
</feature>
<dbReference type="EMBL" id="QMPZ01000234">
    <property type="protein sequence ID" value="RLE06706.1"/>
    <property type="molecule type" value="Genomic_DNA"/>
</dbReference>
<dbReference type="Pfam" id="PF18917">
    <property type="entry name" value="LiaI-LiaF-like_TM1"/>
    <property type="match status" value="1"/>
</dbReference>
<evidence type="ECO:0000256" key="6">
    <source>
        <dbReference type="SAM" id="Phobius"/>
    </source>
</evidence>
<dbReference type="InterPro" id="IPR043726">
    <property type="entry name" value="LiaI-LiaF-like_TM1"/>
</dbReference>
<protein>
    <submittedName>
        <fullName evidence="9">PspC domain-containing protein</fullName>
    </submittedName>
</protein>
<keyword evidence="4 6" id="KW-1133">Transmembrane helix</keyword>
<dbReference type="GO" id="GO:0005886">
    <property type="term" value="C:plasma membrane"/>
    <property type="evidence" value="ECO:0007669"/>
    <property type="project" value="UniProtKB-SubCell"/>
</dbReference>
<evidence type="ECO:0000259" key="8">
    <source>
        <dbReference type="Pfam" id="PF18917"/>
    </source>
</evidence>
<feature type="transmembrane region" description="Helical" evidence="6">
    <location>
        <begin position="35"/>
        <end position="58"/>
    </location>
</feature>
<dbReference type="Pfam" id="PF04024">
    <property type="entry name" value="PspC"/>
    <property type="match status" value="1"/>
</dbReference>
<keyword evidence="5 6" id="KW-0472">Membrane</keyword>
<dbReference type="PANTHER" id="PTHR33885">
    <property type="entry name" value="PHAGE SHOCK PROTEIN C"/>
    <property type="match status" value="1"/>
</dbReference>
<evidence type="ECO:0000256" key="1">
    <source>
        <dbReference type="ARBA" id="ARBA00004162"/>
    </source>
</evidence>
<reference evidence="9 10" key="1">
    <citation type="submission" date="2018-06" db="EMBL/GenBank/DDBJ databases">
        <title>Extensive metabolic versatility and redundancy in microbially diverse, dynamic hydrothermal sediments.</title>
        <authorList>
            <person name="Dombrowski N."/>
            <person name="Teske A."/>
            <person name="Baker B.J."/>
        </authorList>
    </citation>
    <scope>NUCLEOTIDE SEQUENCE [LARGE SCALE GENOMIC DNA]</scope>
    <source>
        <strain evidence="9">B47_G16</strain>
    </source>
</reference>
<evidence type="ECO:0000259" key="7">
    <source>
        <dbReference type="Pfam" id="PF04024"/>
    </source>
</evidence>
<dbReference type="PANTHER" id="PTHR33885:SF3">
    <property type="entry name" value="PHAGE SHOCK PROTEIN C"/>
    <property type="match status" value="1"/>
</dbReference>
<proteinExistence type="predicted"/>
<keyword evidence="2" id="KW-1003">Cell membrane</keyword>
<sequence length="148" mass="16392">MDKKKLYRSKKNRIIGGVCGGIAEYFDIDPVLVRIIAVLTIFANGIGIIAYIIAWIIIPQDPEQVSEKEKGGLREKTEETIQNIGGQIRKGSDNNKKRPRVVGGLILLGLGVLFLINNFLPRFNFGRLWPLILIIIGLVILAGSLKGR</sequence>
<feature type="domain" description="LiaI-LiaF-like transmembrane region" evidence="8">
    <location>
        <begin position="102"/>
        <end position="141"/>
    </location>
</feature>
<evidence type="ECO:0000256" key="5">
    <source>
        <dbReference type="ARBA" id="ARBA00023136"/>
    </source>
</evidence>
<organism evidence="9 10">
    <name type="scientific">Aerophobetes bacterium</name>
    <dbReference type="NCBI Taxonomy" id="2030807"/>
    <lineage>
        <taxon>Bacteria</taxon>
        <taxon>Candidatus Aerophobota</taxon>
    </lineage>
</organism>
<evidence type="ECO:0000256" key="3">
    <source>
        <dbReference type="ARBA" id="ARBA00022692"/>
    </source>
</evidence>
<gene>
    <name evidence="9" type="ORF">DRJ00_09290</name>
</gene>
<dbReference type="Proteomes" id="UP000279422">
    <property type="component" value="Unassembled WGS sequence"/>
</dbReference>
<accession>A0A497E0Z4</accession>
<evidence type="ECO:0000313" key="9">
    <source>
        <dbReference type="EMBL" id="RLE06706.1"/>
    </source>
</evidence>
<evidence type="ECO:0000256" key="4">
    <source>
        <dbReference type="ARBA" id="ARBA00022989"/>
    </source>
</evidence>
<evidence type="ECO:0000313" key="10">
    <source>
        <dbReference type="Proteomes" id="UP000279422"/>
    </source>
</evidence>
<evidence type="ECO:0000256" key="2">
    <source>
        <dbReference type="ARBA" id="ARBA00022475"/>
    </source>
</evidence>
<name>A0A497E0Z4_UNCAE</name>
<feature type="transmembrane region" description="Helical" evidence="6">
    <location>
        <begin position="128"/>
        <end position="145"/>
    </location>
</feature>
<dbReference type="AlphaFoldDB" id="A0A497E0Z4"/>
<dbReference type="InterPro" id="IPR052027">
    <property type="entry name" value="PspC"/>
</dbReference>
<comment type="subcellular location">
    <subcellularLocation>
        <location evidence="1">Cell membrane</location>
        <topology evidence="1">Single-pass membrane protein</topology>
    </subcellularLocation>
</comment>